<sequence length="149" mass="17329">MDEDGRRWLFIVRERRGRDMKRQLITDDLRGSLYHIGIDRITEPAHANYTYSIVAGMNFMVPYNYTKFIDGLAYLVKNKFISMSRVDDAVKRILRVKFVMGLFENPLADYSMAKYLGSQEHINLAREAVRKTLVLLKNGIFKETVVTTS</sequence>
<dbReference type="EMBL" id="CM042053">
    <property type="protein sequence ID" value="KAI3715843.1"/>
    <property type="molecule type" value="Genomic_DNA"/>
</dbReference>
<proteinExistence type="predicted"/>
<evidence type="ECO:0000313" key="1">
    <source>
        <dbReference type="EMBL" id="KAI3715843.1"/>
    </source>
</evidence>
<protein>
    <submittedName>
        <fullName evidence="1">Uncharacterized protein</fullName>
    </submittedName>
</protein>
<dbReference type="Proteomes" id="UP001055879">
    <property type="component" value="Linkage Group LG07"/>
</dbReference>
<comment type="caution">
    <text evidence="1">The sequence shown here is derived from an EMBL/GenBank/DDBJ whole genome shotgun (WGS) entry which is preliminary data.</text>
</comment>
<keyword evidence="2" id="KW-1185">Reference proteome</keyword>
<accession>A0ACB9B182</accession>
<gene>
    <name evidence="1" type="ORF">L6452_22831</name>
</gene>
<evidence type="ECO:0000313" key="2">
    <source>
        <dbReference type="Proteomes" id="UP001055879"/>
    </source>
</evidence>
<organism evidence="1 2">
    <name type="scientific">Arctium lappa</name>
    <name type="common">Greater burdock</name>
    <name type="synonym">Lappa major</name>
    <dbReference type="NCBI Taxonomy" id="4217"/>
    <lineage>
        <taxon>Eukaryota</taxon>
        <taxon>Viridiplantae</taxon>
        <taxon>Streptophyta</taxon>
        <taxon>Embryophyta</taxon>
        <taxon>Tracheophyta</taxon>
        <taxon>Spermatophyta</taxon>
        <taxon>Magnoliopsida</taxon>
        <taxon>eudicotyledons</taxon>
        <taxon>Gunneridae</taxon>
        <taxon>Pentapetalae</taxon>
        <taxon>asterids</taxon>
        <taxon>campanulids</taxon>
        <taxon>Asterales</taxon>
        <taxon>Asteraceae</taxon>
        <taxon>Carduoideae</taxon>
        <taxon>Cardueae</taxon>
        <taxon>Arctiinae</taxon>
        <taxon>Arctium</taxon>
    </lineage>
</organism>
<reference evidence="2" key="1">
    <citation type="journal article" date="2022" name="Mol. Ecol. Resour.">
        <title>The genomes of chicory, endive, great burdock and yacon provide insights into Asteraceae palaeo-polyploidization history and plant inulin production.</title>
        <authorList>
            <person name="Fan W."/>
            <person name="Wang S."/>
            <person name="Wang H."/>
            <person name="Wang A."/>
            <person name="Jiang F."/>
            <person name="Liu H."/>
            <person name="Zhao H."/>
            <person name="Xu D."/>
            <person name="Zhang Y."/>
        </authorList>
    </citation>
    <scope>NUCLEOTIDE SEQUENCE [LARGE SCALE GENOMIC DNA]</scope>
    <source>
        <strain evidence="2">cv. Niubang</strain>
    </source>
</reference>
<name>A0ACB9B182_ARCLA</name>
<reference evidence="1 2" key="2">
    <citation type="journal article" date="2022" name="Mol. Ecol. Resour.">
        <title>The genomes of chicory, endive, great burdock and yacon provide insights into Asteraceae paleo-polyploidization history and plant inulin production.</title>
        <authorList>
            <person name="Fan W."/>
            <person name="Wang S."/>
            <person name="Wang H."/>
            <person name="Wang A."/>
            <person name="Jiang F."/>
            <person name="Liu H."/>
            <person name="Zhao H."/>
            <person name="Xu D."/>
            <person name="Zhang Y."/>
        </authorList>
    </citation>
    <scope>NUCLEOTIDE SEQUENCE [LARGE SCALE GENOMIC DNA]</scope>
    <source>
        <strain evidence="2">cv. Niubang</strain>
    </source>
</reference>